<gene>
    <name evidence="2" type="ORF">E4U09_003032</name>
</gene>
<feature type="region of interest" description="Disordered" evidence="1">
    <location>
        <begin position="33"/>
        <end position="57"/>
    </location>
</feature>
<dbReference type="AlphaFoldDB" id="A0A9P7QJX1"/>
<reference evidence="2 3" key="1">
    <citation type="journal article" date="2020" name="bioRxiv">
        <title>Whole genome comparisons of ergot fungi reveals the divergence and evolution of species within the genus Claviceps are the result of varying mechanisms driving genome evolution and host range expansion.</title>
        <authorList>
            <person name="Wyka S.A."/>
            <person name="Mondo S.J."/>
            <person name="Liu M."/>
            <person name="Dettman J."/>
            <person name="Nalam V."/>
            <person name="Broders K.D."/>
        </authorList>
    </citation>
    <scope>NUCLEOTIDE SEQUENCE [LARGE SCALE GENOMIC DNA]</scope>
    <source>
        <strain evidence="2 3">Clav52</strain>
    </source>
</reference>
<protein>
    <submittedName>
        <fullName evidence="2">Uncharacterized protein</fullName>
    </submittedName>
</protein>
<sequence length="70" mass="7551">MELACPEKEAALLPSTRSSMEPSELKTFHDLPGRFRMRPRPRGPLTPSGQALIGGPAMHLTGDSFCRGSA</sequence>
<comment type="caution">
    <text evidence="2">The sequence shown here is derived from an EMBL/GenBank/DDBJ whole genome shotgun (WGS) entry which is preliminary data.</text>
</comment>
<dbReference type="Proteomes" id="UP000707071">
    <property type="component" value="Unassembled WGS sequence"/>
</dbReference>
<name>A0A9P7QJX1_9HYPO</name>
<accession>A0A9P7QJX1</accession>
<proteinExistence type="predicted"/>
<organism evidence="2 3">
    <name type="scientific">Claviceps aff. purpurea</name>
    <dbReference type="NCBI Taxonomy" id="1967640"/>
    <lineage>
        <taxon>Eukaryota</taxon>
        <taxon>Fungi</taxon>
        <taxon>Dikarya</taxon>
        <taxon>Ascomycota</taxon>
        <taxon>Pezizomycotina</taxon>
        <taxon>Sordariomycetes</taxon>
        <taxon>Hypocreomycetidae</taxon>
        <taxon>Hypocreales</taxon>
        <taxon>Clavicipitaceae</taxon>
        <taxon>Claviceps</taxon>
    </lineage>
</organism>
<evidence type="ECO:0000313" key="3">
    <source>
        <dbReference type="Proteomes" id="UP000707071"/>
    </source>
</evidence>
<evidence type="ECO:0000256" key="1">
    <source>
        <dbReference type="SAM" id="MobiDB-lite"/>
    </source>
</evidence>
<evidence type="ECO:0000313" key="2">
    <source>
        <dbReference type="EMBL" id="KAG6293353.1"/>
    </source>
</evidence>
<keyword evidence="3" id="KW-1185">Reference proteome</keyword>
<dbReference type="EMBL" id="SRRH01000247">
    <property type="protein sequence ID" value="KAG6293353.1"/>
    <property type="molecule type" value="Genomic_DNA"/>
</dbReference>